<gene>
    <name evidence="3" type="ordered locus">gll2497</name>
</gene>
<dbReference type="EnsemblBacteria" id="BAC90438">
    <property type="protein sequence ID" value="BAC90438"/>
    <property type="gene ID" value="BAC90438"/>
</dbReference>
<evidence type="ECO:0000259" key="2">
    <source>
        <dbReference type="Pfam" id="PF13628"/>
    </source>
</evidence>
<dbReference type="InterPro" id="IPR012347">
    <property type="entry name" value="Ferritin-like"/>
</dbReference>
<evidence type="ECO:0000313" key="4">
    <source>
        <dbReference type="Proteomes" id="UP000000557"/>
    </source>
</evidence>
<dbReference type="OrthoDB" id="9101320at2"/>
<dbReference type="Gene3D" id="1.20.1260.10">
    <property type="match status" value="1"/>
</dbReference>
<dbReference type="AlphaFoldDB" id="Q7NHN8"/>
<dbReference type="Pfam" id="PF13628">
    <property type="entry name" value="DUF4142"/>
    <property type="match status" value="1"/>
</dbReference>
<dbReference type="Proteomes" id="UP000000557">
    <property type="component" value="Chromosome"/>
</dbReference>
<accession>Q7NHN8</accession>
<sequence length="227" mass="24195">MEDKSIRLGRGSNICFFDLGGSMGKRRLAFVCALALSCGPLPAFAQELPPLQAESQSPMPQVQTPPAEDVDAGLLRLTAEYGIRQIALAQLAMQTSTNPRVVEYARQVILFHTGINGSLSELASQKGVTLPQSPNTIASEARTSLLELNGRLSALNGTRFDEAYLDAIGGDHRAFVEACERLGAAGNDFKIKAFTTSNKIKVQTQIAQASALARTAVPTAAKPAPRK</sequence>
<feature type="domain" description="DUF4142" evidence="2">
    <location>
        <begin position="71"/>
        <end position="212"/>
    </location>
</feature>
<feature type="chain" id="PRO_5004289150" evidence="1">
    <location>
        <begin position="46"/>
        <end position="227"/>
    </location>
</feature>
<evidence type="ECO:0000313" key="3">
    <source>
        <dbReference type="EMBL" id="BAC90438.1"/>
    </source>
</evidence>
<keyword evidence="1" id="KW-0732">Signal</keyword>
<dbReference type="PANTHER" id="PTHR38593">
    <property type="entry name" value="BLR2558 PROTEIN"/>
    <property type="match status" value="1"/>
</dbReference>
<dbReference type="InterPro" id="IPR025419">
    <property type="entry name" value="DUF4142"/>
</dbReference>
<keyword evidence="4" id="KW-1185">Reference proteome</keyword>
<dbReference type="KEGG" id="gvi:gll2497"/>
<dbReference type="InParanoid" id="Q7NHN8"/>
<dbReference type="HOGENOM" id="CLU_1218369_0_0_3"/>
<dbReference type="STRING" id="251221.gene:10759996"/>
<organism evidence="3 4">
    <name type="scientific">Gloeobacter violaceus (strain ATCC 29082 / PCC 7421)</name>
    <dbReference type="NCBI Taxonomy" id="251221"/>
    <lineage>
        <taxon>Bacteria</taxon>
        <taxon>Bacillati</taxon>
        <taxon>Cyanobacteriota</taxon>
        <taxon>Cyanophyceae</taxon>
        <taxon>Gloeobacterales</taxon>
        <taxon>Gloeobacteraceae</taxon>
        <taxon>Gloeobacter</taxon>
    </lineage>
</organism>
<dbReference type="PANTHER" id="PTHR38593:SF1">
    <property type="entry name" value="BLR2558 PROTEIN"/>
    <property type="match status" value="1"/>
</dbReference>
<dbReference type="PhylomeDB" id="Q7NHN8"/>
<protein>
    <submittedName>
        <fullName evidence="3">Gll2497 protein</fullName>
    </submittedName>
</protein>
<name>Q7NHN8_GLOVI</name>
<proteinExistence type="predicted"/>
<dbReference type="EMBL" id="BA000045">
    <property type="protein sequence ID" value="BAC90438.1"/>
    <property type="molecule type" value="Genomic_DNA"/>
</dbReference>
<dbReference type="eggNOG" id="COG3652">
    <property type="taxonomic scope" value="Bacteria"/>
</dbReference>
<reference evidence="3 4" key="1">
    <citation type="journal article" date="2003" name="DNA Res.">
        <title>Complete genome structure of Gloeobacter violaceus PCC 7421, a cyanobacterium that lacks thylakoids.</title>
        <authorList>
            <person name="Nakamura Y."/>
            <person name="Kaneko T."/>
            <person name="Sato S."/>
            <person name="Mimuro M."/>
            <person name="Miyashita H."/>
            <person name="Tsuchiya T."/>
            <person name="Sasamoto S."/>
            <person name="Watanabe A."/>
            <person name="Kawashima K."/>
            <person name="Kishida Y."/>
            <person name="Kiyokawa C."/>
            <person name="Kohara M."/>
            <person name="Matsumoto M."/>
            <person name="Matsuno A."/>
            <person name="Nakazaki N."/>
            <person name="Shimpo S."/>
            <person name="Takeuchi C."/>
            <person name="Yamada M."/>
            <person name="Tabata S."/>
        </authorList>
    </citation>
    <scope>NUCLEOTIDE SEQUENCE [LARGE SCALE GENOMIC DNA]</scope>
    <source>
        <strain evidence="4">ATCC 29082 / PCC 7421</strain>
    </source>
</reference>
<evidence type="ECO:0000256" key="1">
    <source>
        <dbReference type="SAM" id="SignalP"/>
    </source>
</evidence>
<feature type="signal peptide" evidence="1">
    <location>
        <begin position="1"/>
        <end position="45"/>
    </location>
</feature>
<reference evidence="3 4" key="2">
    <citation type="journal article" date="2003" name="DNA Res.">
        <title>Complete genome structure of Gloeobacter violaceus PCC 7421, a cyanobacterium that lacks thylakoids (supplement).</title>
        <authorList>
            <person name="Nakamura Y."/>
            <person name="Kaneko T."/>
            <person name="Sato S."/>
            <person name="Mimuro M."/>
            <person name="Miyashita H."/>
            <person name="Tsuchiya T."/>
            <person name="Sasamoto S."/>
            <person name="Watanabe A."/>
            <person name="Kawashima K."/>
            <person name="Kishida Y."/>
            <person name="Kiyokawa C."/>
            <person name="Kohara M."/>
            <person name="Matsumoto M."/>
            <person name="Matsuno A."/>
            <person name="Nakazaki N."/>
            <person name="Shimpo S."/>
            <person name="Takeuchi C."/>
            <person name="Yamada M."/>
            <person name="Tabata S."/>
        </authorList>
    </citation>
    <scope>NUCLEOTIDE SEQUENCE [LARGE SCALE GENOMIC DNA]</scope>
    <source>
        <strain evidence="4">ATCC 29082 / PCC 7421</strain>
    </source>
</reference>